<feature type="region of interest" description="Disordered" evidence="1">
    <location>
        <begin position="1"/>
        <end position="72"/>
    </location>
</feature>
<organism evidence="2 3">
    <name type="scientific">Streptomyces violaceorubidus</name>
    <dbReference type="NCBI Taxonomy" id="284042"/>
    <lineage>
        <taxon>Bacteria</taxon>
        <taxon>Bacillati</taxon>
        <taxon>Actinomycetota</taxon>
        <taxon>Actinomycetes</taxon>
        <taxon>Kitasatosporales</taxon>
        <taxon>Streptomycetaceae</taxon>
        <taxon>Streptomyces</taxon>
    </lineage>
</organism>
<sequence length="72" mass="7285">MPPPEPPTPDSEGTPSAPGLHPGTEPVRCGAPRVPTGPAALPARPPATDVTDADDADEDTDAAADDTEYEPL</sequence>
<gene>
    <name evidence="2" type="ORF">ABT188_24090</name>
</gene>
<dbReference type="Proteomes" id="UP001496720">
    <property type="component" value="Unassembled WGS sequence"/>
</dbReference>
<accession>A0ABV1T0U3</accession>
<evidence type="ECO:0000256" key="1">
    <source>
        <dbReference type="SAM" id="MobiDB-lite"/>
    </source>
</evidence>
<dbReference type="EMBL" id="JBEOZY010000028">
    <property type="protein sequence ID" value="MER6167589.1"/>
    <property type="molecule type" value="Genomic_DNA"/>
</dbReference>
<reference evidence="2 3" key="1">
    <citation type="submission" date="2024-06" db="EMBL/GenBank/DDBJ databases">
        <title>The Natural Products Discovery Center: Release of the First 8490 Sequenced Strains for Exploring Actinobacteria Biosynthetic Diversity.</title>
        <authorList>
            <person name="Kalkreuter E."/>
            <person name="Kautsar S.A."/>
            <person name="Yang D."/>
            <person name="Bader C.D."/>
            <person name="Teijaro C.N."/>
            <person name="Fluegel L."/>
            <person name="Davis C.M."/>
            <person name="Simpson J.R."/>
            <person name="Lauterbach L."/>
            <person name="Steele A.D."/>
            <person name="Gui C."/>
            <person name="Meng S."/>
            <person name="Li G."/>
            <person name="Viehrig K."/>
            <person name="Ye F."/>
            <person name="Su P."/>
            <person name="Kiefer A.F."/>
            <person name="Nichols A."/>
            <person name="Cepeda A.J."/>
            <person name="Yan W."/>
            <person name="Fan B."/>
            <person name="Jiang Y."/>
            <person name="Adhikari A."/>
            <person name="Zheng C.-J."/>
            <person name="Schuster L."/>
            <person name="Cowan T.M."/>
            <person name="Smanski M.J."/>
            <person name="Chevrette M.G."/>
            <person name="De Carvalho L.P.S."/>
            <person name="Shen B."/>
        </authorList>
    </citation>
    <scope>NUCLEOTIDE SEQUENCE [LARGE SCALE GENOMIC DNA]</scope>
    <source>
        <strain evidence="2 3">NPDC001615</strain>
    </source>
</reference>
<keyword evidence="3" id="KW-1185">Reference proteome</keyword>
<feature type="compositionally biased region" description="Acidic residues" evidence="1">
    <location>
        <begin position="51"/>
        <end position="72"/>
    </location>
</feature>
<protein>
    <submittedName>
        <fullName evidence="2">Uncharacterized protein</fullName>
    </submittedName>
</protein>
<evidence type="ECO:0000313" key="2">
    <source>
        <dbReference type="EMBL" id="MER6167589.1"/>
    </source>
</evidence>
<evidence type="ECO:0000313" key="3">
    <source>
        <dbReference type="Proteomes" id="UP001496720"/>
    </source>
</evidence>
<dbReference type="RefSeq" id="WP_352149038.1">
    <property type="nucleotide sequence ID" value="NZ_JBEOZY010000028.1"/>
</dbReference>
<proteinExistence type="predicted"/>
<comment type="caution">
    <text evidence="2">The sequence shown here is derived from an EMBL/GenBank/DDBJ whole genome shotgun (WGS) entry which is preliminary data.</text>
</comment>
<name>A0ABV1T0U3_9ACTN</name>